<dbReference type="InterPro" id="IPR012653">
    <property type="entry name" value="Dimeth_MeTrfase_MtbB"/>
</dbReference>
<gene>
    <name evidence="1" type="ORF">SAMN02745206_02187</name>
</gene>
<proteinExistence type="predicted"/>
<dbReference type="GO" id="GO:0015948">
    <property type="term" value="P:methanogenesis"/>
    <property type="evidence" value="ECO:0007669"/>
    <property type="project" value="InterPro"/>
</dbReference>
<dbReference type="Pfam" id="PF09505">
    <property type="entry name" value="Dimeth_Pyl"/>
    <property type="match status" value="1"/>
</dbReference>
<dbReference type="GO" id="GO:0008168">
    <property type="term" value="F:methyltransferase activity"/>
    <property type="evidence" value="ECO:0007669"/>
    <property type="project" value="UniProtKB-KW"/>
</dbReference>
<keyword evidence="1" id="KW-0489">Methyltransferase</keyword>
<organism evidence="1 2">
    <name type="scientific">Desulfacinum infernum DSM 9756</name>
    <dbReference type="NCBI Taxonomy" id="1121391"/>
    <lineage>
        <taxon>Bacteria</taxon>
        <taxon>Pseudomonadati</taxon>
        <taxon>Thermodesulfobacteriota</taxon>
        <taxon>Syntrophobacteria</taxon>
        <taxon>Syntrophobacterales</taxon>
        <taxon>Syntrophobacteraceae</taxon>
        <taxon>Desulfacinum</taxon>
    </lineage>
</organism>
<evidence type="ECO:0000313" key="1">
    <source>
        <dbReference type="EMBL" id="SHF53477.1"/>
    </source>
</evidence>
<dbReference type="EMBL" id="FQVB01000020">
    <property type="protein sequence ID" value="SHF53477.1"/>
    <property type="molecule type" value="Genomic_DNA"/>
</dbReference>
<reference evidence="2" key="1">
    <citation type="submission" date="2016-11" db="EMBL/GenBank/DDBJ databases">
        <authorList>
            <person name="Varghese N."/>
            <person name="Submissions S."/>
        </authorList>
    </citation>
    <scope>NUCLEOTIDE SEQUENCE [LARGE SCALE GENOMIC DNA]</scope>
    <source>
        <strain evidence="2">DSM 9756</strain>
    </source>
</reference>
<sequence>MHTAHIMASCMGGIRTAGDLVAWMQLTRRMKIHEAKRYVAEKLGVDVFELTDEEIMREIRKDLGLGTVTSIAGSPKGIRAKWRIAELLGVPIRSVQLFRSQLGI</sequence>
<protein>
    <submittedName>
        <fullName evidence="1">Dimethylamine:corrinoid methyltransferase</fullName>
    </submittedName>
</protein>
<dbReference type="AlphaFoldDB" id="A0A1M5CFT7"/>
<keyword evidence="2" id="KW-1185">Reference proteome</keyword>
<accession>A0A1M5CFT7</accession>
<name>A0A1M5CFT7_9BACT</name>
<evidence type="ECO:0000313" key="2">
    <source>
        <dbReference type="Proteomes" id="UP000184076"/>
    </source>
</evidence>
<keyword evidence="1" id="KW-0808">Transferase</keyword>
<dbReference type="Proteomes" id="UP000184076">
    <property type="component" value="Unassembled WGS sequence"/>
</dbReference>
<dbReference type="GO" id="GO:0032259">
    <property type="term" value="P:methylation"/>
    <property type="evidence" value="ECO:0007669"/>
    <property type="project" value="UniProtKB-KW"/>
</dbReference>
<dbReference type="STRING" id="1121391.SAMN02745206_02187"/>